<reference evidence="2" key="1">
    <citation type="journal article" date="2014" name="Int. J. Syst. Evol. Microbiol.">
        <title>Complete genome sequence of Corynebacterium casei LMG S-19264T (=DSM 44701T), isolated from a smear-ripened cheese.</title>
        <authorList>
            <consortium name="US DOE Joint Genome Institute (JGI-PGF)"/>
            <person name="Walter F."/>
            <person name="Albersmeier A."/>
            <person name="Kalinowski J."/>
            <person name="Ruckert C."/>
        </authorList>
    </citation>
    <scope>NUCLEOTIDE SEQUENCE</scope>
    <source>
        <strain evidence="2">JCM 4346</strain>
    </source>
</reference>
<keyword evidence="1" id="KW-0812">Transmembrane</keyword>
<accession>A0A918FP14</accession>
<keyword evidence="1" id="KW-0472">Membrane</keyword>
<evidence type="ECO:0000313" key="2">
    <source>
        <dbReference type="EMBL" id="GGR61878.1"/>
    </source>
</evidence>
<reference evidence="2" key="2">
    <citation type="submission" date="2020-09" db="EMBL/GenBank/DDBJ databases">
        <authorList>
            <person name="Sun Q."/>
            <person name="Ohkuma M."/>
        </authorList>
    </citation>
    <scope>NUCLEOTIDE SEQUENCE</scope>
    <source>
        <strain evidence="2">JCM 4346</strain>
    </source>
</reference>
<dbReference type="AlphaFoldDB" id="A0A918FP14"/>
<keyword evidence="3" id="KW-1185">Reference proteome</keyword>
<comment type="caution">
    <text evidence="2">The sequence shown here is derived from an EMBL/GenBank/DDBJ whole genome shotgun (WGS) entry which is preliminary data.</text>
</comment>
<keyword evidence="1" id="KW-1133">Transmembrane helix</keyword>
<protein>
    <submittedName>
        <fullName evidence="2">Uncharacterized protein</fullName>
    </submittedName>
</protein>
<proteinExistence type="predicted"/>
<gene>
    <name evidence="2" type="ORF">GCM10010251_93340</name>
</gene>
<sequence length="149" mass="15423">MTPGPGIKGRPGVKLPLRLAVRAGLSIKKGGYGGFRRRVGRTRTGRGGAVGRLPGVMAVGGAEGPLVGGERVTGGSRRLCVRVPSKARGAAYGSRQRRSIPAPQAVSSNRRCSNEPHLQELTMADLAFVVTTVAVFALVALVAKGVTKL</sequence>
<organism evidence="2 3">
    <name type="scientific">Streptomyces aurantiogriseus</name>
    <dbReference type="NCBI Taxonomy" id="66870"/>
    <lineage>
        <taxon>Bacteria</taxon>
        <taxon>Bacillati</taxon>
        <taxon>Actinomycetota</taxon>
        <taxon>Actinomycetes</taxon>
        <taxon>Kitasatosporales</taxon>
        <taxon>Streptomycetaceae</taxon>
        <taxon>Streptomyces</taxon>
    </lineage>
</organism>
<feature type="transmembrane region" description="Helical" evidence="1">
    <location>
        <begin position="121"/>
        <end position="143"/>
    </location>
</feature>
<evidence type="ECO:0000256" key="1">
    <source>
        <dbReference type="SAM" id="Phobius"/>
    </source>
</evidence>
<evidence type="ECO:0000313" key="3">
    <source>
        <dbReference type="Proteomes" id="UP000658320"/>
    </source>
</evidence>
<dbReference type="EMBL" id="BMSX01000042">
    <property type="protein sequence ID" value="GGR61878.1"/>
    <property type="molecule type" value="Genomic_DNA"/>
</dbReference>
<name>A0A918FP14_9ACTN</name>
<dbReference type="Proteomes" id="UP000658320">
    <property type="component" value="Unassembled WGS sequence"/>
</dbReference>